<gene>
    <name evidence="1" type="ORF">ACFFRH_37420</name>
</gene>
<dbReference type="RefSeq" id="WP_344747111.1">
    <property type="nucleotide sequence ID" value="NZ_BAAAWW010000117.1"/>
</dbReference>
<comment type="caution">
    <text evidence="1">The sequence shown here is derived from an EMBL/GenBank/DDBJ whole genome shotgun (WGS) entry which is preliminary data.</text>
</comment>
<accession>A0ABV5TSW6</accession>
<keyword evidence="2" id="KW-1185">Reference proteome</keyword>
<protein>
    <submittedName>
        <fullName evidence="1">Uncharacterized protein</fullName>
    </submittedName>
</protein>
<name>A0ABV5TSW6_9ACTN</name>
<evidence type="ECO:0000313" key="1">
    <source>
        <dbReference type="EMBL" id="MFB9681190.1"/>
    </source>
</evidence>
<dbReference type="EMBL" id="JBHMBS010000031">
    <property type="protein sequence ID" value="MFB9681190.1"/>
    <property type="molecule type" value="Genomic_DNA"/>
</dbReference>
<reference evidence="1 2" key="1">
    <citation type="submission" date="2024-09" db="EMBL/GenBank/DDBJ databases">
        <authorList>
            <person name="Sun Q."/>
            <person name="Mori K."/>
        </authorList>
    </citation>
    <scope>NUCLEOTIDE SEQUENCE [LARGE SCALE GENOMIC DNA]</scope>
    <source>
        <strain evidence="1 2">JCM 3028</strain>
    </source>
</reference>
<organism evidence="1 2">
    <name type="scientific">Streptosporangium vulgare</name>
    <dbReference type="NCBI Taxonomy" id="46190"/>
    <lineage>
        <taxon>Bacteria</taxon>
        <taxon>Bacillati</taxon>
        <taxon>Actinomycetota</taxon>
        <taxon>Actinomycetes</taxon>
        <taxon>Streptosporangiales</taxon>
        <taxon>Streptosporangiaceae</taxon>
        <taxon>Streptosporangium</taxon>
    </lineage>
</organism>
<dbReference type="Proteomes" id="UP001589610">
    <property type="component" value="Unassembled WGS sequence"/>
</dbReference>
<sequence>MIIQGWLNPETAAHQFIAAFPGFREAVEAAATRTAEQLDGSVATKKRQRQAFADFFRFYLVDELTFRGILACDGDEKDTVEIRAGNRNGLSLKYHSVRIRCLRSKDGRAPGASSRKRAREYTQPLFPVELKNLTLLLLWEITAKGVEMELVYPKASGEKSKHTTVHWTALIPHPAESLDMVSVDAGVVDIAAAQDLDEYALPKQDVKEEGGESS</sequence>
<evidence type="ECO:0000313" key="2">
    <source>
        <dbReference type="Proteomes" id="UP001589610"/>
    </source>
</evidence>
<proteinExistence type="predicted"/>